<protein>
    <submittedName>
        <fullName evidence="2">Bacteriocin propeptide, TIGR03798 family</fullName>
    </submittedName>
</protein>
<dbReference type="HOGENOM" id="CLU_2289537_0_0_5"/>
<evidence type="ECO:0000313" key="3">
    <source>
        <dbReference type="Proteomes" id="UP000005324"/>
    </source>
</evidence>
<gene>
    <name evidence="2" type="ORF">HMPREF0731_4709</name>
</gene>
<proteinExistence type="predicted"/>
<comment type="caution">
    <text evidence="2">The sequence shown here is derived from an EMBL/GenBank/DDBJ whole genome shotgun (WGS) entry which is preliminary data.</text>
</comment>
<sequence>MAHPEFTRLIEDLSQNTALADRLQAVETPEALLRLLGEAGYDIPEDELRAQGEAALARQEAGTAELPLRELDGVAGGHFGDFLKSTIPLLVGVVSKVFGSR</sequence>
<dbReference type="RefSeq" id="WP_007006122.1">
    <property type="nucleotide sequence ID" value="NZ_GG770925.1"/>
</dbReference>
<dbReference type="NCBIfam" id="TIGR03798">
    <property type="entry name" value="leader_Nif11"/>
    <property type="match status" value="1"/>
</dbReference>
<dbReference type="Proteomes" id="UP000005324">
    <property type="component" value="Unassembled WGS sequence"/>
</dbReference>
<keyword evidence="3" id="KW-1185">Reference proteome</keyword>
<dbReference type="AlphaFoldDB" id="D5RUE7"/>
<dbReference type="InterPro" id="IPR022516">
    <property type="entry name" value="CHP03798_Ocin"/>
</dbReference>
<evidence type="ECO:0000259" key="1">
    <source>
        <dbReference type="Pfam" id="PF07862"/>
    </source>
</evidence>
<evidence type="ECO:0000313" key="2">
    <source>
        <dbReference type="EMBL" id="EFH09073.1"/>
    </source>
</evidence>
<dbReference type="Pfam" id="PF07862">
    <property type="entry name" value="Nif11"/>
    <property type="match status" value="1"/>
</dbReference>
<reference evidence="2 3" key="1">
    <citation type="submission" date="2010-04" db="EMBL/GenBank/DDBJ databases">
        <authorList>
            <person name="Qin X."/>
            <person name="Bachman B."/>
            <person name="Battles P."/>
            <person name="Bell A."/>
            <person name="Bess C."/>
            <person name="Bickham C."/>
            <person name="Chaboub L."/>
            <person name="Chen D."/>
            <person name="Coyle M."/>
            <person name="Deiros D.R."/>
            <person name="Dinh H."/>
            <person name="Forbes L."/>
            <person name="Fowler G."/>
            <person name="Francisco L."/>
            <person name="Fu Q."/>
            <person name="Gubbala S."/>
            <person name="Hale W."/>
            <person name="Han Y."/>
            <person name="Hemphill L."/>
            <person name="Highlander S.K."/>
            <person name="Hirani K."/>
            <person name="Hogues M."/>
            <person name="Jackson L."/>
            <person name="Jakkamsetti A."/>
            <person name="Javaid M."/>
            <person name="Jiang H."/>
            <person name="Korchina V."/>
            <person name="Kovar C."/>
            <person name="Lara F."/>
            <person name="Lee S."/>
            <person name="Mata R."/>
            <person name="Mathew T."/>
            <person name="Moen C."/>
            <person name="Morales K."/>
            <person name="Munidasa M."/>
            <person name="Nazareth L."/>
            <person name="Ngo R."/>
            <person name="Nguyen L."/>
            <person name="Okwuonu G."/>
            <person name="Ongeri F."/>
            <person name="Patil S."/>
            <person name="Petrosino J."/>
            <person name="Pham C."/>
            <person name="Pham P."/>
            <person name="Pu L.-L."/>
            <person name="Puazo M."/>
            <person name="Raj R."/>
            <person name="Reid J."/>
            <person name="Rouhana J."/>
            <person name="Saada N."/>
            <person name="Shang Y."/>
            <person name="Simmons D."/>
            <person name="Thornton R."/>
            <person name="Warren J."/>
            <person name="Weissenberger G."/>
            <person name="Zhang J."/>
            <person name="Zhang L."/>
            <person name="Zhou C."/>
            <person name="Zhu D."/>
            <person name="Muzny D."/>
            <person name="Worley K."/>
            <person name="Gibbs R."/>
        </authorList>
    </citation>
    <scope>NUCLEOTIDE SEQUENCE [LARGE SCALE GENOMIC DNA]</scope>
    <source>
        <strain evidence="2 3">ATCC 49957</strain>
    </source>
</reference>
<accession>D5RUE7</accession>
<dbReference type="InterPro" id="IPR012903">
    <property type="entry name" value="Nif11"/>
</dbReference>
<name>D5RUE7_9PROT</name>
<dbReference type="EMBL" id="ADVL01000979">
    <property type="protein sequence ID" value="EFH09073.1"/>
    <property type="molecule type" value="Genomic_DNA"/>
</dbReference>
<organism evidence="2 3">
    <name type="scientific">Pseudoroseomonas cervicalis ATCC 49957</name>
    <dbReference type="NCBI Taxonomy" id="525371"/>
    <lineage>
        <taxon>Bacteria</taxon>
        <taxon>Pseudomonadati</taxon>
        <taxon>Pseudomonadota</taxon>
        <taxon>Alphaproteobacteria</taxon>
        <taxon>Acetobacterales</taxon>
        <taxon>Roseomonadaceae</taxon>
        <taxon>Roseomonas</taxon>
    </lineage>
</organism>
<feature type="domain" description="Nif11" evidence="1">
    <location>
        <begin position="1"/>
        <end position="48"/>
    </location>
</feature>